<dbReference type="Proteomes" id="UP000253744">
    <property type="component" value="Chromosome"/>
</dbReference>
<dbReference type="RefSeq" id="WP_114671485.1">
    <property type="nucleotide sequence ID" value="NZ_CP031158.1"/>
</dbReference>
<sequence>MTEQEAHDLIRRLFGVIDGAQFDDLGSVFAEDAVYERPGYAPLQGLARIEQFYRQERIIGAGSHHVEAVTCSSAGDAVAVGVFRGESRDGRLLEERFADVYRVQGGKIVWRTTFFFRPAI</sequence>
<dbReference type="STRING" id="1288484.GCA_000348665_00173"/>
<proteinExistence type="predicted"/>
<dbReference type="InterPro" id="IPR037401">
    <property type="entry name" value="SnoaL-like"/>
</dbReference>
<feature type="domain" description="SnoaL-like" evidence="1">
    <location>
        <begin position="10"/>
        <end position="109"/>
    </location>
</feature>
<dbReference type="Gene3D" id="3.10.450.50">
    <property type="match status" value="1"/>
</dbReference>
<dbReference type="KEGG" id="dwu:DVJ83_04055"/>
<evidence type="ECO:0000313" key="3">
    <source>
        <dbReference type="Proteomes" id="UP000253744"/>
    </source>
</evidence>
<evidence type="ECO:0000259" key="1">
    <source>
        <dbReference type="Pfam" id="PF12680"/>
    </source>
</evidence>
<name>A0A345IFK3_9DEIO</name>
<dbReference type="EMBL" id="CP031158">
    <property type="protein sequence ID" value="AXG98475.1"/>
    <property type="molecule type" value="Genomic_DNA"/>
</dbReference>
<gene>
    <name evidence="2" type="ORF">DVJ83_04055</name>
</gene>
<accession>A0A345IFK3</accession>
<dbReference type="Pfam" id="PF12680">
    <property type="entry name" value="SnoaL_2"/>
    <property type="match status" value="1"/>
</dbReference>
<dbReference type="AlphaFoldDB" id="A0A345IFK3"/>
<evidence type="ECO:0000313" key="2">
    <source>
        <dbReference type="EMBL" id="AXG98475.1"/>
    </source>
</evidence>
<dbReference type="InterPro" id="IPR032710">
    <property type="entry name" value="NTF2-like_dom_sf"/>
</dbReference>
<organism evidence="2 3">
    <name type="scientific">Deinococcus wulumuqiensis</name>
    <dbReference type="NCBI Taxonomy" id="980427"/>
    <lineage>
        <taxon>Bacteria</taxon>
        <taxon>Thermotogati</taxon>
        <taxon>Deinococcota</taxon>
        <taxon>Deinococci</taxon>
        <taxon>Deinococcales</taxon>
        <taxon>Deinococcaceae</taxon>
        <taxon>Deinococcus</taxon>
    </lineage>
</organism>
<protein>
    <submittedName>
        <fullName evidence="2">Nuclear transport factor 2 family protein</fullName>
    </submittedName>
</protein>
<dbReference type="SUPFAM" id="SSF54427">
    <property type="entry name" value="NTF2-like"/>
    <property type="match status" value="1"/>
</dbReference>
<reference evidence="2 3" key="1">
    <citation type="submission" date="2018-07" db="EMBL/GenBank/DDBJ databases">
        <title>Complete Genome and Methylome Analysis of Deinococcus wulumuqiensis NEB 479.</title>
        <authorList>
            <person name="Fomenkov A."/>
            <person name="Luyten Y."/>
            <person name="Vincze T."/>
            <person name="Anton B.P."/>
            <person name="Clark T."/>
            <person name="Roberts R.J."/>
            <person name="Morgan R.D."/>
        </authorList>
    </citation>
    <scope>NUCLEOTIDE SEQUENCE [LARGE SCALE GENOMIC DNA]</scope>
    <source>
        <strain evidence="2 3">NEB 479</strain>
    </source>
</reference>